<organism evidence="7 8">
    <name type="scientific">Deinandra increscens subsp. villosa</name>
    <dbReference type="NCBI Taxonomy" id="3103831"/>
    <lineage>
        <taxon>Eukaryota</taxon>
        <taxon>Viridiplantae</taxon>
        <taxon>Streptophyta</taxon>
        <taxon>Embryophyta</taxon>
        <taxon>Tracheophyta</taxon>
        <taxon>Spermatophyta</taxon>
        <taxon>Magnoliopsida</taxon>
        <taxon>eudicotyledons</taxon>
        <taxon>Gunneridae</taxon>
        <taxon>Pentapetalae</taxon>
        <taxon>asterids</taxon>
        <taxon>campanulids</taxon>
        <taxon>Asterales</taxon>
        <taxon>Asteraceae</taxon>
        <taxon>Asteroideae</taxon>
        <taxon>Heliantheae alliance</taxon>
        <taxon>Madieae</taxon>
        <taxon>Madiinae</taxon>
        <taxon>Deinandra</taxon>
    </lineage>
</organism>
<name>A0AAP0DK82_9ASTR</name>
<evidence type="ECO:0000256" key="2">
    <source>
        <dbReference type="ARBA" id="ARBA00023015"/>
    </source>
</evidence>
<evidence type="ECO:0000256" key="4">
    <source>
        <dbReference type="ARBA" id="ARBA00023242"/>
    </source>
</evidence>
<feature type="compositionally biased region" description="Basic residues" evidence="5">
    <location>
        <begin position="426"/>
        <end position="437"/>
    </location>
</feature>
<evidence type="ECO:0000256" key="3">
    <source>
        <dbReference type="ARBA" id="ARBA00023163"/>
    </source>
</evidence>
<feature type="domain" description="BHLH" evidence="6">
    <location>
        <begin position="429"/>
        <end position="478"/>
    </location>
</feature>
<evidence type="ECO:0000313" key="7">
    <source>
        <dbReference type="EMBL" id="KAK9076630.1"/>
    </source>
</evidence>
<dbReference type="AlphaFoldDB" id="A0AAP0DK82"/>
<dbReference type="InterPro" id="IPR043561">
    <property type="entry name" value="LHW-like"/>
</dbReference>
<dbReference type="GO" id="GO:0046983">
    <property type="term" value="F:protein dimerization activity"/>
    <property type="evidence" value="ECO:0007669"/>
    <property type="project" value="InterPro"/>
</dbReference>
<reference evidence="7 8" key="1">
    <citation type="submission" date="2024-04" db="EMBL/GenBank/DDBJ databases">
        <title>The reference genome of an endangered Asteraceae, Deinandra increscens subsp. villosa, native to the Central Coast of California.</title>
        <authorList>
            <person name="Guilliams M."/>
            <person name="Hasenstab-Lehman K."/>
            <person name="Meyer R."/>
            <person name="Mcevoy S."/>
        </authorList>
    </citation>
    <scope>NUCLEOTIDE SEQUENCE [LARGE SCALE GENOMIC DNA]</scope>
    <source>
        <tissue evidence="7">Leaf</tissue>
    </source>
</reference>
<comment type="subcellular location">
    <subcellularLocation>
        <location evidence="1">Nucleus</location>
    </subcellularLocation>
</comment>
<evidence type="ECO:0000259" key="6">
    <source>
        <dbReference type="PROSITE" id="PS50888"/>
    </source>
</evidence>
<accession>A0AAP0DK82</accession>
<dbReference type="PANTHER" id="PTHR46196:SF15">
    <property type="entry name" value="MYC-TYPE, BASIC HELIX-LOOP-HELIX (BHLH) DOMAIN, TRANSCRIPTION FACTOR MYC_MYB N-TERMINAL-RELATED"/>
    <property type="match status" value="1"/>
</dbReference>
<sequence length="662" mass="73686">MATTQKDSTVANLIKNLCRSYGWSYGVFWSFDQPNSILLTMQDAYFEDEIQGLVSDLLLQSPMFGGGLIGQAALTKKHLWMSSKDNYIGQNSSGSIWDMFQDDSKLFRQFSLGIETIAAIPVEPLGVVQFGSTDKIVENTDFINHSKRMFNEIVNGNVPTSSSSKPNGLFASLIPSEDYHSINQTSFGIPQQSFSSGSHSQSMFQPNIDSSLTSFKEPDQNMFDLPMDFGNIDEFFQTGDFSIPEWYPQSPIQSNVTLNDHLFSQATGFLDLPMGSDEQVKPLTISGIDVDLFGNTGDLGDIVTPAINVNHFGYESYNSGTISVSKPTQGISNDPATLPPKNGLFSNLGIKELFEGISGTSTSCIEDQVSSCSKRRKTGNSIWEMGPLQQKSEPILKSEPWLGDGYSIDGSSTVLQDKKQAEPAKPTKKKAKPGTRPRPKDRQMILDRMAELRELIPNGQKMSIDCLLDRTIKHMLFLQSVTKHADRIKQVDEPKHNGATQNDNLNDPSNNGVTWACEVGQQTMICPLVVEDLSTPGQMLIEMICEEQGFFLEIVDIIRGFGLTILKGVMESREEKIWARFIVEAEGKRHVTRHEIFAALVQLLQTLGSNDNQVDKKVMQTGNSLHNDFHHSEMQLPVSLADTRNENLKLWMLVEFAECKED</sequence>
<keyword evidence="3" id="KW-0804">Transcription</keyword>
<dbReference type="Pfam" id="PF14215">
    <property type="entry name" value="bHLH-MYC_N"/>
    <property type="match status" value="1"/>
</dbReference>
<dbReference type="PROSITE" id="PS50888">
    <property type="entry name" value="BHLH"/>
    <property type="match status" value="1"/>
</dbReference>
<dbReference type="InterPro" id="IPR025610">
    <property type="entry name" value="MYC/MYB_N"/>
</dbReference>
<keyword evidence="2" id="KW-0805">Transcription regulation</keyword>
<dbReference type="PANTHER" id="PTHR46196">
    <property type="entry name" value="TRANSCRIPTION FACTOR BHLH155-LIKE ISOFORM X1-RELATED"/>
    <property type="match status" value="1"/>
</dbReference>
<proteinExistence type="predicted"/>
<evidence type="ECO:0000313" key="8">
    <source>
        <dbReference type="Proteomes" id="UP001408789"/>
    </source>
</evidence>
<keyword evidence="8" id="KW-1185">Reference proteome</keyword>
<evidence type="ECO:0000256" key="5">
    <source>
        <dbReference type="SAM" id="MobiDB-lite"/>
    </source>
</evidence>
<evidence type="ECO:0000256" key="1">
    <source>
        <dbReference type="ARBA" id="ARBA00004123"/>
    </source>
</evidence>
<dbReference type="EMBL" id="JBCNJP010000007">
    <property type="protein sequence ID" value="KAK9076630.1"/>
    <property type="molecule type" value="Genomic_DNA"/>
</dbReference>
<comment type="caution">
    <text evidence="7">The sequence shown here is derived from an EMBL/GenBank/DDBJ whole genome shotgun (WGS) entry which is preliminary data.</text>
</comment>
<gene>
    <name evidence="7" type="ORF">SSX86_004964</name>
</gene>
<dbReference type="GO" id="GO:0005634">
    <property type="term" value="C:nucleus"/>
    <property type="evidence" value="ECO:0007669"/>
    <property type="project" value="UniProtKB-SubCell"/>
</dbReference>
<dbReference type="InterPro" id="IPR011598">
    <property type="entry name" value="bHLH_dom"/>
</dbReference>
<dbReference type="Pfam" id="PF23176">
    <property type="entry name" value="bHLH_LHW"/>
    <property type="match status" value="1"/>
</dbReference>
<dbReference type="GO" id="GO:0003700">
    <property type="term" value="F:DNA-binding transcription factor activity"/>
    <property type="evidence" value="ECO:0007669"/>
    <property type="project" value="InterPro"/>
</dbReference>
<feature type="region of interest" description="Disordered" evidence="5">
    <location>
        <begin position="415"/>
        <end position="442"/>
    </location>
</feature>
<keyword evidence="4" id="KW-0539">Nucleus</keyword>
<protein>
    <recommendedName>
        <fullName evidence="6">BHLH domain-containing protein</fullName>
    </recommendedName>
</protein>
<dbReference type="Proteomes" id="UP001408789">
    <property type="component" value="Unassembled WGS sequence"/>
</dbReference>